<keyword evidence="7" id="KW-1185">Reference proteome</keyword>
<dbReference type="EMBL" id="MSDW01000001">
    <property type="protein sequence ID" value="OKY79098.1"/>
    <property type="molecule type" value="Genomic_DNA"/>
</dbReference>
<keyword evidence="6" id="KW-0808">Transferase</keyword>
<dbReference type="Pfam" id="PF05369">
    <property type="entry name" value="MtmB"/>
    <property type="match status" value="1"/>
</dbReference>
<comment type="pathway">
    <text evidence="1">One-carbon metabolism; methanogenesis from methylamine.</text>
</comment>
<dbReference type="GO" id="GO:0032259">
    <property type="term" value="P:methylation"/>
    <property type="evidence" value="ECO:0007669"/>
    <property type="project" value="UniProtKB-KW"/>
</dbReference>
<dbReference type="Proteomes" id="UP000185744">
    <property type="component" value="Unassembled WGS sequence"/>
</dbReference>
<protein>
    <recommendedName>
        <fullName evidence="3">[methylamine--corrinoid protein] Co-methyltransferase</fullName>
        <ecNumber evidence="3">2.1.1.248</ecNumber>
    </recommendedName>
</protein>
<organism evidence="6 7">
    <name type="scientific">Methanohalarchaeum thermophilum</name>
    <dbReference type="NCBI Taxonomy" id="1903181"/>
    <lineage>
        <taxon>Archaea</taxon>
        <taxon>Methanobacteriati</taxon>
        <taxon>Methanobacteriota</taxon>
        <taxon>Methanonatronarchaeia</taxon>
        <taxon>Methanonatronarchaeales</taxon>
        <taxon>Methanonatronarchaeaceae</taxon>
        <taxon>Candidatus Methanohalarchaeum</taxon>
    </lineage>
</organism>
<dbReference type="SUPFAM" id="SSF75098">
    <property type="entry name" value="Monomethylamine methyltransferase MtmB"/>
    <property type="match status" value="1"/>
</dbReference>
<evidence type="ECO:0000256" key="2">
    <source>
        <dbReference type="ARBA" id="ARBA00009675"/>
    </source>
</evidence>
<dbReference type="InterPro" id="IPR008031">
    <property type="entry name" value="MtmB_MeTrfase"/>
</dbReference>
<evidence type="ECO:0000256" key="1">
    <source>
        <dbReference type="ARBA" id="ARBA00005111"/>
    </source>
</evidence>
<sequence length="203" mass="22388">MGLKSRGLDVWEADMRFREGEEVTEDEWDREILPQAVQKYVDKYDIEIDLSKPVPEDEQLKEDIFNAGVDLLSDIGIYNIDTETVMEVSKEEIMAGLEKAPGKLTLGEGKDAVEVLPRTGNDKRPPLTQGGPTGAPVTEDIFVEMHQTYAQEPSVDLIVDGVPSGYMGNDTPAGTAMEIKGTLFELRSVREACTRAGRPNMGI</sequence>
<dbReference type="EC" id="2.1.1.248" evidence="3"/>
<evidence type="ECO:0000313" key="6">
    <source>
        <dbReference type="EMBL" id="OKY79098.1"/>
    </source>
</evidence>
<dbReference type="STRING" id="1903181.BTN85_1604"/>
<evidence type="ECO:0000256" key="4">
    <source>
        <dbReference type="ARBA" id="ARBA00022774"/>
    </source>
</evidence>
<dbReference type="Gene3D" id="3.20.20.460">
    <property type="entry name" value="Monomethylamine methyltransferase MtmB"/>
    <property type="match status" value="1"/>
</dbReference>
<name>A0A1Q6DXN3_METT1</name>
<dbReference type="AlphaFoldDB" id="A0A1Q6DXN3"/>
<dbReference type="UniPathway" id="UPA00643"/>
<accession>A0A1Q6DXN3</accession>
<gene>
    <name evidence="6" type="ORF">BTN85_1604</name>
</gene>
<comment type="similarity">
    <text evidence="2">Belongs to the monomethylamine methyltransferase family.</text>
</comment>
<comment type="caution">
    <text evidence="6">The sequence shown here is derived from an EMBL/GenBank/DDBJ whole genome shotgun (WGS) entry which is preliminary data.</text>
</comment>
<comment type="catalytic activity">
    <reaction evidence="5">
        <text>Co(I)-[methylamine-specific corrinoid protein] + methylamine + H(+) = methyl-Co(III)-[methylamine-specific corrinoid protein] + NH4(+)</text>
        <dbReference type="Rhea" id="RHEA:26059"/>
        <dbReference type="Rhea" id="RHEA-COMP:11120"/>
        <dbReference type="Rhea" id="RHEA-COMP:11121"/>
        <dbReference type="ChEBI" id="CHEBI:15378"/>
        <dbReference type="ChEBI" id="CHEBI:28938"/>
        <dbReference type="ChEBI" id="CHEBI:59338"/>
        <dbReference type="ChEBI" id="CHEBI:85033"/>
        <dbReference type="ChEBI" id="CHEBI:85035"/>
        <dbReference type="EC" id="2.1.1.248"/>
    </reaction>
</comment>
<reference evidence="6" key="1">
    <citation type="submission" date="2016-12" db="EMBL/GenBank/DDBJ databases">
        <title>Discovery of methanogenic haloarchaea.</title>
        <authorList>
            <person name="Sorokin D.Y."/>
            <person name="Makarova K.S."/>
            <person name="Abbas B."/>
            <person name="Ferrer M."/>
            <person name="Golyshin P.N."/>
        </authorList>
    </citation>
    <scope>NUCLEOTIDE SEQUENCE [LARGE SCALE GENOMIC DNA]</scope>
    <source>
        <strain evidence="6">HMET1</strain>
    </source>
</reference>
<dbReference type="GO" id="GO:0043852">
    <property type="term" value="F:monomethylamine methyltransferase activity"/>
    <property type="evidence" value="ECO:0007669"/>
    <property type="project" value="UniProtKB-EC"/>
</dbReference>
<evidence type="ECO:0000256" key="5">
    <source>
        <dbReference type="ARBA" id="ARBA00047505"/>
    </source>
</evidence>
<dbReference type="InterPro" id="IPR036655">
    <property type="entry name" value="MtmB_sf"/>
</dbReference>
<keyword evidence="6" id="KW-0489">Methyltransferase</keyword>
<evidence type="ECO:0000313" key="7">
    <source>
        <dbReference type="Proteomes" id="UP000185744"/>
    </source>
</evidence>
<evidence type="ECO:0000256" key="3">
    <source>
        <dbReference type="ARBA" id="ARBA00012853"/>
    </source>
</evidence>
<dbReference type="InParanoid" id="A0A1Q6DXN3"/>
<keyword evidence="4" id="KW-0669">Pyrrolysine</keyword>
<proteinExistence type="inferred from homology"/>